<sequence>MFVQYCVLLILLVKPIQMQKVLEFSSFTDDTFTDFDGWNLVVVQQQGQGIDKPPSSTQSYFGFNSIFWDRSNNIFKPFGTSMPNQGMIKYHNNLKPHKALIISFQIFIYNDQSYPTGDCQVYFNVDGLNQYHIYTIFNTKKRVAIQNTEVTVTHSASSVFIQFAGRINDSNKVTYGIRDFYLYSIPCPNNCQHCSRKDKSESECIEWSLSFESLLEIDRNLFNNDGWSVIQQSPSMQIHKSTDCQSENVNSMQILGYLTMGDKIKRTIILEPHYRIKILYLHLVLEQAVAPSTYWQGYLNGKSEFHFGYQTYLTTPEICSKLIDKTRGDLISQVEFEAFHQKTLFEFQTSANQQISGWSTKWGIRNFQVFIKKCHSSCENSCFGPKETQCQKGYYSKFILFANNLKLTTFSEDEDWQVVTPFQYTQPNECNNQALLGGYNNLKGKHLLQSVYDLKSHVKIGLSFKIYYIDQFNDDILHVVVDGIIVYQNQIPSTVDPKKDMPYCGVYAQIDQVMKISITTVLHTRSQVIIQIYTNQPDTSTGYWGIREFILTVNGFPYLKNLNAVKFSNTEITPWKIILQNSPIWQCGSQQIIGGSTSTALDKDSFLQKQFLNLPPHIQLRISFSIVTIQTSLRKTLFILTQTINDEQKQEYLDIQDKKFCGGTEYTHNFKFDYILDNQDESIFIVFKIEQLNAGEYWGIRDFSLSYNNVKTP</sequence>
<keyword evidence="1" id="KW-0732">Signal</keyword>
<dbReference type="Proteomes" id="UP000683925">
    <property type="component" value="Unassembled WGS sequence"/>
</dbReference>
<dbReference type="OrthoDB" id="293416at2759"/>
<name>A0A8S1UI68_PAROT</name>
<feature type="signal peptide" evidence="1">
    <location>
        <begin position="1"/>
        <end position="18"/>
    </location>
</feature>
<evidence type="ECO:0000256" key="1">
    <source>
        <dbReference type="SAM" id="SignalP"/>
    </source>
</evidence>
<gene>
    <name evidence="2" type="ORF">POCTA_138.1.T0450095</name>
</gene>
<dbReference type="InterPro" id="IPR006212">
    <property type="entry name" value="Furin_repeat"/>
</dbReference>
<keyword evidence="3" id="KW-1185">Reference proteome</keyword>
<evidence type="ECO:0000313" key="2">
    <source>
        <dbReference type="EMBL" id="CAD8164520.1"/>
    </source>
</evidence>
<dbReference type="AlphaFoldDB" id="A0A8S1UI68"/>
<dbReference type="PANTHER" id="PTHR39767">
    <property type="entry name" value="CALCIUM/CALMODULIN-BINDING MEMBRANE PROTEIN PCM4-RELATED"/>
    <property type="match status" value="1"/>
</dbReference>
<dbReference type="EMBL" id="CAJJDP010000045">
    <property type="protein sequence ID" value="CAD8164520.1"/>
    <property type="molecule type" value="Genomic_DNA"/>
</dbReference>
<feature type="chain" id="PRO_5035727933" evidence="1">
    <location>
        <begin position="19"/>
        <end position="713"/>
    </location>
</feature>
<protein>
    <submittedName>
        <fullName evidence="2">Uncharacterized protein</fullName>
    </submittedName>
</protein>
<proteinExistence type="predicted"/>
<comment type="caution">
    <text evidence="2">The sequence shown here is derived from an EMBL/GenBank/DDBJ whole genome shotgun (WGS) entry which is preliminary data.</text>
</comment>
<dbReference type="PANTHER" id="PTHR39767:SF2">
    <property type="entry name" value="CHROMOSOME UNDETERMINED SCAFFOLD_1, WHOLE GENOME SHOTGUN SEQUENCE"/>
    <property type="match status" value="1"/>
</dbReference>
<organism evidence="2 3">
    <name type="scientific">Paramecium octaurelia</name>
    <dbReference type="NCBI Taxonomy" id="43137"/>
    <lineage>
        <taxon>Eukaryota</taxon>
        <taxon>Sar</taxon>
        <taxon>Alveolata</taxon>
        <taxon>Ciliophora</taxon>
        <taxon>Intramacronucleata</taxon>
        <taxon>Oligohymenophorea</taxon>
        <taxon>Peniculida</taxon>
        <taxon>Parameciidae</taxon>
        <taxon>Paramecium</taxon>
    </lineage>
</organism>
<evidence type="ECO:0000313" key="3">
    <source>
        <dbReference type="Proteomes" id="UP000683925"/>
    </source>
</evidence>
<accession>A0A8S1UI68</accession>
<reference evidence="2" key="1">
    <citation type="submission" date="2021-01" db="EMBL/GenBank/DDBJ databases">
        <authorList>
            <consortium name="Genoscope - CEA"/>
            <person name="William W."/>
        </authorList>
    </citation>
    <scope>NUCLEOTIDE SEQUENCE</scope>
</reference>
<dbReference type="OMA" id="IILEPHY"/>
<dbReference type="CDD" id="cd00064">
    <property type="entry name" value="FU"/>
    <property type="match status" value="1"/>
</dbReference>